<dbReference type="InterPro" id="IPR002716">
    <property type="entry name" value="PIN_dom"/>
</dbReference>
<feature type="region of interest" description="Disordered" evidence="1">
    <location>
        <begin position="1"/>
        <end position="107"/>
    </location>
</feature>
<dbReference type="SUPFAM" id="SSF88723">
    <property type="entry name" value="PIN domain-like"/>
    <property type="match status" value="1"/>
</dbReference>
<dbReference type="InterPro" id="IPR029060">
    <property type="entry name" value="PIN-like_dom_sf"/>
</dbReference>
<dbReference type="OrthoDB" id="548295at2759"/>
<dbReference type="VEuPathDB" id="VectorBase:AALB005802"/>
<dbReference type="PANTHER" id="PTHR16161">
    <property type="entry name" value="TRANSCRIPTIONAL PROTEIN SWT1"/>
    <property type="match status" value="1"/>
</dbReference>
<dbReference type="Gene3D" id="3.40.50.1010">
    <property type="entry name" value="5'-nuclease"/>
    <property type="match status" value="1"/>
</dbReference>
<dbReference type="EnsemblMetazoa" id="AALB005802-RA">
    <property type="protein sequence ID" value="AALB005802-PA"/>
    <property type="gene ID" value="AALB005802"/>
</dbReference>
<dbReference type="GeneID" id="118467089"/>
<dbReference type="VEuPathDB" id="VectorBase:AALB20_027231"/>
<dbReference type="RefSeq" id="XP_035793027.1">
    <property type="nucleotide sequence ID" value="XM_035937134.1"/>
</dbReference>
<keyword evidence="4" id="KW-1185">Reference proteome</keyword>
<evidence type="ECO:0000313" key="4">
    <source>
        <dbReference type="Proteomes" id="UP000069272"/>
    </source>
</evidence>
<feature type="compositionally biased region" description="Basic and acidic residues" evidence="1">
    <location>
        <begin position="56"/>
        <end position="69"/>
    </location>
</feature>
<evidence type="ECO:0000313" key="3">
    <source>
        <dbReference type="EnsemblMetazoa" id="AALB005802-PA"/>
    </source>
</evidence>
<proteinExistence type="predicted"/>
<sequence>MRAENESVKSNKPVAMASHSKHRGIAAKFSGMKQTPTTDLAKRLSLAGGSSNPKLKKQEPAKDAKDMQKRLRALGRQCPVLQDTKAKNRTKEPPSVAPQTAPAATDSNLDEDTEMLDLSEIVPQPASTESLPSPAHAMGITAQWGFCQPYPDVSTMMVPVTPTFVAAPSVPENESKLTTKYREKASAFTSCMFVVLDTCVYLKHIESIISVHGLTVPEVKPQPILVIPYKVLQELEHVPQRKPWLASVAEKANKFFSKKLYKRDKHIIGQRPTDTTVKLIDTISPDDSILNCALQVQRVADAQVVVVSEDYNLRSRAIAAGLKTYDWDSYCREQSTF</sequence>
<dbReference type="GO" id="GO:0005634">
    <property type="term" value="C:nucleus"/>
    <property type="evidence" value="ECO:0007669"/>
    <property type="project" value="TreeGrafter"/>
</dbReference>
<name>A0A182FH09_ANOAL</name>
<protein>
    <submittedName>
        <fullName evidence="3">PINc domain-containing protein</fullName>
    </submittedName>
</protein>
<accession>A0A182FH09</accession>
<reference evidence="3 4" key="1">
    <citation type="journal article" date="2017" name="G3 (Bethesda)">
        <title>The Physical Genome Mapping of Anopheles albimanus Corrected Scaffold Misassemblies and Identified Interarm Rearrangements in Genus Anopheles.</title>
        <authorList>
            <person name="Artemov G.N."/>
            <person name="Peery A.N."/>
            <person name="Jiang X."/>
            <person name="Tu Z."/>
            <person name="Stegniy V.N."/>
            <person name="Sharakhova M.V."/>
            <person name="Sharakhov I.V."/>
        </authorList>
    </citation>
    <scope>NUCLEOTIDE SEQUENCE [LARGE SCALE GENOMIC DNA]</scope>
    <source>
        <strain evidence="3 4">ALBI9_A</strain>
    </source>
</reference>
<feature type="domain" description="PIN" evidence="2">
    <location>
        <begin position="194"/>
        <end position="326"/>
    </location>
</feature>
<dbReference type="AlphaFoldDB" id="A0A182FH09"/>
<reference evidence="3" key="2">
    <citation type="submission" date="2022-08" db="UniProtKB">
        <authorList>
            <consortium name="EnsemblMetazoa"/>
        </authorList>
    </citation>
    <scope>IDENTIFICATION</scope>
    <source>
        <strain evidence="3">STECLA/ALBI9_A</strain>
    </source>
</reference>
<evidence type="ECO:0000256" key="1">
    <source>
        <dbReference type="SAM" id="MobiDB-lite"/>
    </source>
</evidence>
<dbReference type="KEGG" id="aali:118467089"/>
<evidence type="ECO:0000259" key="2">
    <source>
        <dbReference type="Pfam" id="PF13638"/>
    </source>
</evidence>
<dbReference type="STRING" id="7167.A0A182FH09"/>
<organism evidence="3 4">
    <name type="scientific">Anopheles albimanus</name>
    <name type="common">New world malaria mosquito</name>
    <dbReference type="NCBI Taxonomy" id="7167"/>
    <lineage>
        <taxon>Eukaryota</taxon>
        <taxon>Metazoa</taxon>
        <taxon>Ecdysozoa</taxon>
        <taxon>Arthropoda</taxon>
        <taxon>Hexapoda</taxon>
        <taxon>Insecta</taxon>
        <taxon>Pterygota</taxon>
        <taxon>Neoptera</taxon>
        <taxon>Endopterygota</taxon>
        <taxon>Diptera</taxon>
        <taxon>Nematocera</taxon>
        <taxon>Culicoidea</taxon>
        <taxon>Culicidae</taxon>
        <taxon>Anophelinae</taxon>
        <taxon>Anopheles</taxon>
    </lineage>
</organism>
<dbReference type="Proteomes" id="UP000069272">
    <property type="component" value="Chromosome 3L"/>
</dbReference>
<dbReference type="InterPro" id="IPR052626">
    <property type="entry name" value="SWT1_Regulator"/>
</dbReference>
<dbReference type="PANTHER" id="PTHR16161:SF0">
    <property type="entry name" value="TRANSCRIPTIONAL PROTEIN SWT1"/>
    <property type="match status" value="1"/>
</dbReference>
<dbReference type="Pfam" id="PF13638">
    <property type="entry name" value="PIN_4"/>
    <property type="match status" value="1"/>
</dbReference>